<name>A0A6J5H910_9BURK</name>
<dbReference type="RefSeq" id="WP_175166478.1">
    <property type="nucleotide sequence ID" value="NZ_CADIKI010000053.1"/>
</dbReference>
<dbReference type="InterPro" id="IPR052897">
    <property type="entry name" value="Sec-Metab_Biosynth_Hydrolase"/>
</dbReference>
<accession>A0A6J5H910</accession>
<reference evidence="3 4" key="1">
    <citation type="submission" date="2020-04" db="EMBL/GenBank/DDBJ databases">
        <authorList>
            <person name="De Canck E."/>
        </authorList>
    </citation>
    <scope>NUCLEOTIDE SEQUENCE [LARGE SCALE GENOMIC DNA]</scope>
    <source>
        <strain evidence="3 4">LMG 27177</strain>
    </source>
</reference>
<gene>
    <name evidence="3" type="ORF">LMG27177_07575</name>
</gene>
<sequence>MMSHIQRLFAALVVCIGLVTLASVAACGSSSARTTGTVVLVHGAWADGSSWSSVTRVLQARGLKVVAVQLARTSLADDAATVSRTIDAQQGPVLLVGHSYGGAVITQAGSVSKVVGLVYVSAFAPGDNQSISDLTSPFPKPAWQTGLVVDEAGFLTLNTETYLSSFAPDLPKDTSSVLAASQGPLNARCLTDKVSQAAWKSKPSWWIYGDQDQIIPAALQQAEAKEIGARTTSIVGASHVALMSHPDAVGAAIINAAQATGVL</sequence>
<dbReference type="InterPro" id="IPR029058">
    <property type="entry name" value="AB_hydrolase_fold"/>
</dbReference>
<dbReference type="InterPro" id="IPR000073">
    <property type="entry name" value="AB_hydrolase_1"/>
</dbReference>
<dbReference type="Gene3D" id="3.40.50.1820">
    <property type="entry name" value="alpha/beta hydrolase"/>
    <property type="match status" value="1"/>
</dbReference>
<dbReference type="Proteomes" id="UP000494252">
    <property type="component" value="Unassembled WGS sequence"/>
</dbReference>
<feature type="chain" id="PRO_5026799054" description="AB hydrolase-1 domain-containing protein" evidence="1">
    <location>
        <begin position="26"/>
        <end position="263"/>
    </location>
</feature>
<proteinExistence type="predicted"/>
<feature type="signal peptide" evidence="1">
    <location>
        <begin position="1"/>
        <end position="25"/>
    </location>
</feature>
<keyword evidence="4" id="KW-1185">Reference proteome</keyword>
<evidence type="ECO:0000259" key="2">
    <source>
        <dbReference type="Pfam" id="PF12697"/>
    </source>
</evidence>
<keyword evidence="1" id="KW-0732">Signal</keyword>
<evidence type="ECO:0000256" key="1">
    <source>
        <dbReference type="SAM" id="SignalP"/>
    </source>
</evidence>
<evidence type="ECO:0000313" key="3">
    <source>
        <dbReference type="EMBL" id="CAB3810897.1"/>
    </source>
</evidence>
<dbReference type="AlphaFoldDB" id="A0A6J5H910"/>
<dbReference type="EMBL" id="CADIKI010000053">
    <property type="protein sequence ID" value="CAB3810897.1"/>
    <property type="molecule type" value="Genomic_DNA"/>
</dbReference>
<organism evidence="3 4">
    <name type="scientific">Paraburkholderia fynbosensis</name>
    <dbReference type="NCBI Taxonomy" id="1200993"/>
    <lineage>
        <taxon>Bacteria</taxon>
        <taxon>Pseudomonadati</taxon>
        <taxon>Pseudomonadota</taxon>
        <taxon>Betaproteobacteria</taxon>
        <taxon>Burkholderiales</taxon>
        <taxon>Burkholderiaceae</taxon>
        <taxon>Paraburkholderia</taxon>
    </lineage>
</organism>
<dbReference type="PANTHER" id="PTHR37017">
    <property type="entry name" value="AB HYDROLASE-1 DOMAIN-CONTAINING PROTEIN-RELATED"/>
    <property type="match status" value="1"/>
</dbReference>
<dbReference type="PROSITE" id="PS51257">
    <property type="entry name" value="PROKAR_LIPOPROTEIN"/>
    <property type="match status" value="1"/>
</dbReference>
<evidence type="ECO:0000313" key="4">
    <source>
        <dbReference type="Proteomes" id="UP000494252"/>
    </source>
</evidence>
<dbReference type="Pfam" id="PF12697">
    <property type="entry name" value="Abhydrolase_6"/>
    <property type="match status" value="1"/>
</dbReference>
<feature type="domain" description="AB hydrolase-1" evidence="2">
    <location>
        <begin position="38"/>
        <end position="250"/>
    </location>
</feature>
<dbReference type="PANTHER" id="PTHR37017:SF11">
    <property type="entry name" value="ESTERASE_LIPASE_THIOESTERASE DOMAIN-CONTAINING PROTEIN"/>
    <property type="match status" value="1"/>
</dbReference>
<protein>
    <recommendedName>
        <fullName evidence="2">AB hydrolase-1 domain-containing protein</fullName>
    </recommendedName>
</protein>
<dbReference type="SUPFAM" id="SSF53474">
    <property type="entry name" value="alpha/beta-Hydrolases"/>
    <property type="match status" value="1"/>
</dbReference>